<reference evidence="5 6" key="1">
    <citation type="submission" date="2016-12" db="EMBL/GenBank/DDBJ databases">
        <title>The whole genome sequencing and assembly of Bacillus cohnii DSM 6307T strain.</title>
        <authorList>
            <person name="Lee Y.-J."/>
            <person name="Yi H."/>
            <person name="Bahn Y.-S."/>
            <person name="Kim J.F."/>
            <person name="Lee D.-W."/>
        </authorList>
    </citation>
    <scope>NUCLEOTIDE SEQUENCE [LARGE SCALE GENOMIC DNA]</scope>
    <source>
        <strain evidence="5 6">DSM 6307</strain>
    </source>
</reference>
<evidence type="ECO:0000313" key="6">
    <source>
        <dbReference type="Proteomes" id="UP000215224"/>
    </source>
</evidence>
<comment type="cofactor">
    <cofactor evidence="1">
        <name>pyridoxal 5'-phosphate</name>
        <dbReference type="ChEBI" id="CHEBI:597326"/>
    </cofactor>
</comment>
<dbReference type="KEGG" id="bcoh:BC6307_20660"/>
<proteinExistence type="inferred from homology"/>
<dbReference type="PANTHER" id="PTHR43094">
    <property type="entry name" value="AMINOTRANSFERASE"/>
    <property type="match status" value="1"/>
</dbReference>
<evidence type="ECO:0000256" key="3">
    <source>
        <dbReference type="ARBA" id="ARBA00022898"/>
    </source>
</evidence>
<evidence type="ECO:0008006" key="7">
    <source>
        <dbReference type="Google" id="ProtNLM"/>
    </source>
</evidence>
<dbReference type="PIRSF" id="PIRSF000521">
    <property type="entry name" value="Transaminase_4ab_Lys_Orn"/>
    <property type="match status" value="1"/>
</dbReference>
<accession>A0A223KVS4</accession>
<dbReference type="SUPFAM" id="SSF53383">
    <property type="entry name" value="PLP-dependent transferases"/>
    <property type="match status" value="1"/>
</dbReference>
<dbReference type="PANTHER" id="PTHR43094:SF1">
    <property type="entry name" value="AMINOTRANSFERASE CLASS-III"/>
    <property type="match status" value="1"/>
</dbReference>
<dbReference type="STRING" id="1314751.GCA_001591425_03056"/>
<sequence length="436" mass="49396">MRGGVLKVRNHKVIHPILPRSEYDNMINVRKAKGVTIYDENKSYLDGISGLWNGILGHSNEEINQAILQQMNEVSYVNPWTSSTNIVYELADKLISFTDDNFDKVMFTCTGSEAVELAIKLVRRHQSAKGHYEKKYIGVFETSYHGTHYGSMTATGVDREFYKPYGPMLQGFAYLPIPFEEKGTLDEAIQSLEKFFEAYGDKIGGFIMEPILGVSGVVKLPDTYLRRMKELSKQYDVLLVFDEISTGFYRTGPKFAYEETPIIPDILCLSKGINNGVLPLGAVLIGESVTKMIKDHDFINHFSTQNANPLCCAAALKTLELLGRDDYCKIIETKGDFFYRQLLLLKEELPFVKSIRAHGLMIGVEVDIDNDFNKVLQFSNLLKERGLLVYPYANKYSSGVMLMPAYVMEYENLSKVSSILRNSIIEYVNNRYVGSL</sequence>
<dbReference type="Pfam" id="PF00202">
    <property type="entry name" value="Aminotran_3"/>
    <property type="match status" value="1"/>
</dbReference>
<dbReference type="InterPro" id="IPR015422">
    <property type="entry name" value="PyrdxlP-dep_Trfase_small"/>
</dbReference>
<dbReference type="Gene3D" id="3.40.640.10">
    <property type="entry name" value="Type I PLP-dependent aspartate aminotransferase-like (Major domain)"/>
    <property type="match status" value="1"/>
</dbReference>
<dbReference type="CDD" id="cd00610">
    <property type="entry name" value="OAT_like"/>
    <property type="match status" value="1"/>
</dbReference>
<protein>
    <recommendedName>
        <fullName evidence="7">Aspartate aminotransferase family protein</fullName>
    </recommendedName>
</protein>
<evidence type="ECO:0000256" key="2">
    <source>
        <dbReference type="ARBA" id="ARBA00008954"/>
    </source>
</evidence>
<dbReference type="Gene3D" id="3.90.1150.10">
    <property type="entry name" value="Aspartate Aminotransferase, domain 1"/>
    <property type="match status" value="1"/>
</dbReference>
<keyword evidence="3 4" id="KW-0663">Pyridoxal phosphate</keyword>
<dbReference type="InterPro" id="IPR015421">
    <property type="entry name" value="PyrdxlP-dep_Trfase_major"/>
</dbReference>
<evidence type="ECO:0000256" key="1">
    <source>
        <dbReference type="ARBA" id="ARBA00001933"/>
    </source>
</evidence>
<dbReference type="InterPro" id="IPR005814">
    <property type="entry name" value="Aminotrans_3"/>
</dbReference>
<gene>
    <name evidence="5" type="ORF">BC6307_20660</name>
</gene>
<dbReference type="FunFam" id="3.40.640.10:FF:000004">
    <property type="entry name" value="Acetylornithine aminotransferase"/>
    <property type="match status" value="1"/>
</dbReference>
<keyword evidence="6" id="KW-1185">Reference proteome</keyword>
<organism evidence="5 6">
    <name type="scientific">Sutcliffiella cohnii</name>
    <dbReference type="NCBI Taxonomy" id="33932"/>
    <lineage>
        <taxon>Bacteria</taxon>
        <taxon>Bacillati</taxon>
        <taxon>Bacillota</taxon>
        <taxon>Bacilli</taxon>
        <taxon>Bacillales</taxon>
        <taxon>Bacillaceae</taxon>
        <taxon>Sutcliffiella</taxon>
    </lineage>
</organism>
<dbReference type="EMBL" id="CP018866">
    <property type="protein sequence ID" value="AST93507.1"/>
    <property type="molecule type" value="Genomic_DNA"/>
</dbReference>
<dbReference type="GO" id="GO:0030170">
    <property type="term" value="F:pyridoxal phosphate binding"/>
    <property type="evidence" value="ECO:0007669"/>
    <property type="project" value="InterPro"/>
</dbReference>
<name>A0A223KVS4_9BACI</name>
<dbReference type="InterPro" id="IPR015424">
    <property type="entry name" value="PyrdxlP-dep_Trfase"/>
</dbReference>
<dbReference type="GO" id="GO:0008483">
    <property type="term" value="F:transaminase activity"/>
    <property type="evidence" value="ECO:0007669"/>
    <property type="project" value="InterPro"/>
</dbReference>
<evidence type="ECO:0000313" key="5">
    <source>
        <dbReference type="EMBL" id="AST93507.1"/>
    </source>
</evidence>
<comment type="similarity">
    <text evidence="2 4">Belongs to the class-III pyridoxal-phosphate-dependent aminotransferase family.</text>
</comment>
<dbReference type="PROSITE" id="PS00600">
    <property type="entry name" value="AA_TRANSFER_CLASS_3"/>
    <property type="match status" value="1"/>
</dbReference>
<evidence type="ECO:0000256" key="4">
    <source>
        <dbReference type="RuleBase" id="RU003560"/>
    </source>
</evidence>
<dbReference type="Proteomes" id="UP000215224">
    <property type="component" value="Chromosome"/>
</dbReference>
<dbReference type="InterPro" id="IPR049704">
    <property type="entry name" value="Aminotrans_3_PPA_site"/>
</dbReference>
<dbReference type="AlphaFoldDB" id="A0A223KVS4"/>